<dbReference type="EMBL" id="CATNWA010010710">
    <property type="protein sequence ID" value="CAI9560362.1"/>
    <property type="molecule type" value="Genomic_DNA"/>
</dbReference>
<dbReference type="Proteomes" id="UP001162483">
    <property type="component" value="Unassembled WGS sequence"/>
</dbReference>
<accession>A0ABN9CLK7</accession>
<evidence type="ECO:0000313" key="1">
    <source>
        <dbReference type="EMBL" id="CAI9560362.1"/>
    </source>
</evidence>
<organism evidence="1 2">
    <name type="scientific">Staurois parvus</name>
    <dbReference type="NCBI Taxonomy" id="386267"/>
    <lineage>
        <taxon>Eukaryota</taxon>
        <taxon>Metazoa</taxon>
        <taxon>Chordata</taxon>
        <taxon>Craniata</taxon>
        <taxon>Vertebrata</taxon>
        <taxon>Euteleostomi</taxon>
        <taxon>Amphibia</taxon>
        <taxon>Batrachia</taxon>
        <taxon>Anura</taxon>
        <taxon>Neobatrachia</taxon>
        <taxon>Ranoidea</taxon>
        <taxon>Ranidae</taxon>
        <taxon>Staurois</taxon>
    </lineage>
</organism>
<gene>
    <name evidence="1" type="ORF">SPARVUS_LOCUS5246157</name>
</gene>
<name>A0ABN9CLK7_9NEOB</name>
<keyword evidence="2" id="KW-1185">Reference proteome</keyword>
<sequence length="40" mass="4613">MLSSVCIAREVYFFWEGACDQHRTNQHCPYRGQGFTSSLS</sequence>
<proteinExistence type="predicted"/>
<reference evidence="1" key="1">
    <citation type="submission" date="2023-05" db="EMBL/GenBank/DDBJ databases">
        <authorList>
            <person name="Stuckert A."/>
        </authorList>
    </citation>
    <scope>NUCLEOTIDE SEQUENCE</scope>
</reference>
<evidence type="ECO:0000313" key="2">
    <source>
        <dbReference type="Proteomes" id="UP001162483"/>
    </source>
</evidence>
<protein>
    <submittedName>
        <fullName evidence="1">Uncharacterized protein</fullName>
    </submittedName>
</protein>
<comment type="caution">
    <text evidence="1">The sequence shown here is derived from an EMBL/GenBank/DDBJ whole genome shotgun (WGS) entry which is preliminary data.</text>
</comment>
<feature type="non-terminal residue" evidence="1">
    <location>
        <position position="40"/>
    </location>
</feature>